<organism evidence="1 2">
    <name type="scientific">Geoalkalibacter subterraneus</name>
    <dbReference type="NCBI Taxonomy" id="483547"/>
    <lineage>
        <taxon>Bacteria</taxon>
        <taxon>Pseudomonadati</taxon>
        <taxon>Thermodesulfobacteriota</taxon>
        <taxon>Desulfuromonadia</taxon>
        <taxon>Desulfuromonadales</taxon>
        <taxon>Geoalkalibacteraceae</taxon>
        <taxon>Geoalkalibacter</taxon>
    </lineage>
</organism>
<sequence>MSELNANIFYTDFEAAPEVGALVNTKALAVYAHKNGLEQVCFEANSEQMQMPHILLEAAGVKQYYRFAPKASTEKQSVYVRLDEIEGLKLKTARMMWKHNQCKCKDAPISLEEEILLDADFEHPEIDTHRYLWLGYPCEACGKKKVHAALFCPAGACLGLEDLIERALFHQKASRQEVKMKLRDLLAWHTSWQPPEKILSSIVLPQSPFVWF</sequence>
<keyword evidence="1" id="KW-0614">Plasmid</keyword>
<dbReference type="KEGG" id="gsb:GSUB_17210"/>
<accession>A0A0B5FU94</accession>
<dbReference type="HOGENOM" id="CLU_1298312_0_0_7"/>
<evidence type="ECO:0000313" key="2">
    <source>
        <dbReference type="Proteomes" id="UP000035036"/>
    </source>
</evidence>
<name>A0A0B5FU94_9BACT</name>
<dbReference type="EMBL" id="CP010312">
    <property type="protein sequence ID" value="AJF08224.1"/>
    <property type="molecule type" value="Genomic_DNA"/>
</dbReference>
<dbReference type="Proteomes" id="UP000035036">
    <property type="component" value="Plasmid pGSUB1"/>
</dbReference>
<geneLocation type="plasmid" evidence="1 2">
    <name>pGSUB1</name>
</geneLocation>
<reference evidence="1 2" key="1">
    <citation type="journal article" date="2015" name="Genome Announc.">
        <title>Genomes of Geoalkalibacter ferrihydriticus Z-0531T and Geoalkalibacter subterraneus Red1T, Two Haloalkaliphilic Metal-Reducing Deltaproteobacteria.</title>
        <authorList>
            <person name="Badalamenti J.P."/>
            <person name="Krajmalnik-Brown R."/>
            <person name="Torres C.I."/>
            <person name="Bond D.R."/>
        </authorList>
    </citation>
    <scope>NUCLEOTIDE SEQUENCE [LARGE SCALE GENOMIC DNA]</scope>
    <source>
        <strain evidence="1 2">Red1</strain>
        <plasmid evidence="2">Plasmid pGSUB1</plasmid>
    </source>
</reference>
<dbReference type="RefSeq" id="WP_040202865.1">
    <property type="nucleotide sequence ID" value="NZ_CP010312.1"/>
</dbReference>
<proteinExistence type="predicted"/>
<gene>
    <name evidence="1" type="ORF">GSUB_17210</name>
</gene>
<keyword evidence="2" id="KW-1185">Reference proteome</keyword>
<evidence type="ECO:0000313" key="1">
    <source>
        <dbReference type="EMBL" id="AJF08224.1"/>
    </source>
</evidence>
<protein>
    <submittedName>
        <fullName evidence="1">Uncharacterized protein</fullName>
    </submittedName>
</protein>
<dbReference type="AlphaFoldDB" id="A0A0B5FU94"/>